<keyword evidence="2" id="KW-1185">Reference proteome</keyword>
<organism evidence="1 2">
    <name type="scientific">Centaurea solstitialis</name>
    <name type="common">yellow star-thistle</name>
    <dbReference type="NCBI Taxonomy" id="347529"/>
    <lineage>
        <taxon>Eukaryota</taxon>
        <taxon>Viridiplantae</taxon>
        <taxon>Streptophyta</taxon>
        <taxon>Embryophyta</taxon>
        <taxon>Tracheophyta</taxon>
        <taxon>Spermatophyta</taxon>
        <taxon>Magnoliopsida</taxon>
        <taxon>eudicotyledons</taxon>
        <taxon>Gunneridae</taxon>
        <taxon>Pentapetalae</taxon>
        <taxon>asterids</taxon>
        <taxon>campanulids</taxon>
        <taxon>Asterales</taxon>
        <taxon>Asteraceae</taxon>
        <taxon>Carduoideae</taxon>
        <taxon>Cardueae</taxon>
        <taxon>Centaureinae</taxon>
        <taxon>Centaurea</taxon>
    </lineage>
</organism>
<proteinExistence type="predicted"/>
<dbReference type="EMBL" id="JARYMX010000004">
    <property type="protein sequence ID" value="KAJ9551893.1"/>
    <property type="molecule type" value="Genomic_DNA"/>
</dbReference>
<accession>A0AA38T039</accession>
<dbReference type="PANTHER" id="PTHR31170:SF25">
    <property type="entry name" value="BNAA09G04570D PROTEIN"/>
    <property type="match status" value="1"/>
</dbReference>
<comment type="caution">
    <text evidence="1">The sequence shown here is derived from an EMBL/GenBank/DDBJ whole genome shotgun (WGS) entry which is preliminary data.</text>
</comment>
<name>A0AA38T039_9ASTR</name>
<gene>
    <name evidence="1" type="ORF">OSB04_015938</name>
</gene>
<sequence>MIPIRIRDVNPNVFNPRYVNIGPIHRKNKNLEAFEGQKAIFLKDLLDQTSIPQEQTLEKCMEKVKTSIGRIKACYDDGIEWYDDNDITKNDGVKFKPHDLSGRKWSMDFRFEFPLWSRCRPWAKPTLIMPILRIHNYTEVILRNLIAYEHLSPDGLPCYVTSYAVAMDRLIDTHEDVAILVESKVLVNSIGSKEEAAKLINDLRKDVSCRLFFTKMCGTR</sequence>
<dbReference type="Pfam" id="PF03140">
    <property type="entry name" value="DUF247"/>
    <property type="match status" value="2"/>
</dbReference>
<dbReference type="AlphaFoldDB" id="A0AA38T039"/>
<dbReference type="InterPro" id="IPR004158">
    <property type="entry name" value="DUF247_pln"/>
</dbReference>
<protein>
    <submittedName>
        <fullName evidence="1">Uncharacterized protein</fullName>
    </submittedName>
</protein>
<dbReference type="PANTHER" id="PTHR31170">
    <property type="entry name" value="BNAC04G53230D PROTEIN"/>
    <property type="match status" value="1"/>
</dbReference>
<reference evidence="1" key="1">
    <citation type="submission" date="2023-03" db="EMBL/GenBank/DDBJ databases">
        <title>Chromosome-scale reference genome and RAD-based genetic map of yellow starthistle (Centaurea solstitialis) reveal putative structural variation and QTLs associated with invader traits.</title>
        <authorList>
            <person name="Reatini B."/>
            <person name="Cang F.A."/>
            <person name="Jiang Q."/>
            <person name="Mckibben M.T.W."/>
            <person name="Barker M.S."/>
            <person name="Rieseberg L.H."/>
            <person name="Dlugosch K.M."/>
        </authorList>
    </citation>
    <scope>NUCLEOTIDE SEQUENCE</scope>
    <source>
        <strain evidence="1">CAN-66</strain>
        <tissue evidence="1">Leaf</tissue>
    </source>
</reference>
<evidence type="ECO:0000313" key="2">
    <source>
        <dbReference type="Proteomes" id="UP001172457"/>
    </source>
</evidence>
<dbReference type="Proteomes" id="UP001172457">
    <property type="component" value="Chromosome 4"/>
</dbReference>
<evidence type="ECO:0000313" key="1">
    <source>
        <dbReference type="EMBL" id="KAJ9551893.1"/>
    </source>
</evidence>